<dbReference type="KEGG" id="celz:E5225_11730"/>
<accession>A0A4P7SIR0</accession>
<dbReference type="Gene3D" id="3.30.530.20">
    <property type="match status" value="1"/>
</dbReference>
<dbReference type="CDD" id="cd07814">
    <property type="entry name" value="SRPBCC_CalC_Aha1-like"/>
    <property type="match status" value="1"/>
</dbReference>
<dbReference type="InterPro" id="IPR013538">
    <property type="entry name" value="ASHA1/2-like_C"/>
</dbReference>
<evidence type="ECO:0000259" key="2">
    <source>
        <dbReference type="Pfam" id="PF08327"/>
    </source>
</evidence>
<evidence type="ECO:0000313" key="3">
    <source>
        <dbReference type="EMBL" id="QCB94129.1"/>
    </source>
</evidence>
<dbReference type="EMBL" id="CP039291">
    <property type="protein sequence ID" value="QCB94129.1"/>
    <property type="molecule type" value="Genomic_DNA"/>
</dbReference>
<dbReference type="Proteomes" id="UP000296469">
    <property type="component" value="Chromosome"/>
</dbReference>
<reference evidence="3 4" key="1">
    <citation type="submission" date="2019-04" db="EMBL/GenBank/DDBJ databases">
        <title>Isolation and identification of Cellulomonas shaoxiangyii sp. Nov. isolated from feces of the Tibetan antelopes (Pantholops hodgsonii) in the Qinghai-Tibet plateau of China.</title>
        <authorList>
            <person name="Tian Z."/>
        </authorList>
    </citation>
    <scope>NUCLEOTIDE SEQUENCE [LARGE SCALE GENOMIC DNA]</scope>
    <source>
        <strain evidence="3 4">Z28</strain>
    </source>
</reference>
<gene>
    <name evidence="3" type="ORF">E5225_11730</name>
</gene>
<dbReference type="SUPFAM" id="SSF55961">
    <property type="entry name" value="Bet v1-like"/>
    <property type="match status" value="1"/>
</dbReference>
<comment type="similarity">
    <text evidence="1">Belongs to the AHA1 family.</text>
</comment>
<dbReference type="RefSeq" id="WP_135971858.1">
    <property type="nucleotide sequence ID" value="NZ_CP039291.1"/>
</dbReference>
<name>A0A4P7SIR0_9CELL</name>
<organism evidence="3 4">
    <name type="scientific">Cellulomonas shaoxiangyii</name>
    <dbReference type="NCBI Taxonomy" id="2566013"/>
    <lineage>
        <taxon>Bacteria</taxon>
        <taxon>Bacillati</taxon>
        <taxon>Actinomycetota</taxon>
        <taxon>Actinomycetes</taxon>
        <taxon>Micrococcales</taxon>
        <taxon>Cellulomonadaceae</taxon>
        <taxon>Cellulomonas</taxon>
    </lineage>
</organism>
<protein>
    <submittedName>
        <fullName evidence="3">SRPBCC domain-containing protein</fullName>
    </submittedName>
</protein>
<proteinExistence type="inferred from homology"/>
<evidence type="ECO:0000256" key="1">
    <source>
        <dbReference type="ARBA" id="ARBA00006817"/>
    </source>
</evidence>
<feature type="domain" description="Activator of Hsp90 ATPase homologue 1/2-like C-terminal" evidence="2">
    <location>
        <begin position="22"/>
        <end position="159"/>
    </location>
</feature>
<dbReference type="InterPro" id="IPR023393">
    <property type="entry name" value="START-like_dom_sf"/>
</dbReference>
<dbReference type="Pfam" id="PF08327">
    <property type="entry name" value="AHSA1"/>
    <property type="match status" value="1"/>
</dbReference>
<keyword evidence="4" id="KW-1185">Reference proteome</keyword>
<evidence type="ECO:0000313" key="4">
    <source>
        <dbReference type="Proteomes" id="UP000296469"/>
    </source>
</evidence>
<dbReference type="OrthoDB" id="5185819at2"/>
<sequence>MTVTRTTTDPEALTLTLVADLAAPPERAWDLWADPRRLERWWGPPTWPATFDSHDLRPGGVAKYHMTGPAGEVARGHWRFVAVDAPHRLELDDAFADDDGEPTTTVPAMRMVVTLEPAGAGTTMTVTTQFAGADVMEQMLATGMAEGMAQAFGQIDAALAAA</sequence>
<dbReference type="AlphaFoldDB" id="A0A4P7SIR0"/>